<comment type="caution">
    <text evidence="4">The sequence shown here is derived from an EMBL/GenBank/DDBJ whole genome shotgun (WGS) entry which is preliminary data.</text>
</comment>
<proteinExistence type="inferred from homology"/>
<dbReference type="InterPro" id="IPR015421">
    <property type="entry name" value="PyrdxlP-dep_Trfase_major"/>
</dbReference>
<feature type="modified residue" description="N6-(pyridoxal phosphate)lysine" evidence="2">
    <location>
        <position position="185"/>
    </location>
</feature>
<dbReference type="Gene3D" id="3.90.1150.10">
    <property type="entry name" value="Aspartate Aminotransferase, domain 1"/>
    <property type="match status" value="1"/>
</dbReference>
<dbReference type="PIRSF" id="PIRSF000390">
    <property type="entry name" value="PLP_StrS"/>
    <property type="match status" value="1"/>
</dbReference>
<evidence type="ECO:0000313" key="5">
    <source>
        <dbReference type="Proteomes" id="UP000269352"/>
    </source>
</evidence>
<evidence type="ECO:0000256" key="1">
    <source>
        <dbReference type="PIRSR" id="PIRSR000390-1"/>
    </source>
</evidence>
<dbReference type="PANTHER" id="PTHR30244">
    <property type="entry name" value="TRANSAMINASE"/>
    <property type="match status" value="1"/>
</dbReference>
<dbReference type="Gene3D" id="3.40.640.10">
    <property type="entry name" value="Type I PLP-dependent aspartate aminotransferase-like (Major domain)"/>
    <property type="match status" value="1"/>
</dbReference>
<evidence type="ECO:0000313" key="4">
    <source>
        <dbReference type="EMBL" id="GBR72491.1"/>
    </source>
</evidence>
<dbReference type="InterPro" id="IPR000653">
    <property type="entry name" value="DegT/StrS_aminotransferase"/>
</dbReference>
<evidence type="ECO:0000256" key="2">
    <source>
        <dbReference type="PIRSR" id="PIRSR000390-2"/>
    </source>
</evidence>
<dbReference type="GO" id="GO:0008483">
    <property type="term" value="F:transaminase activity"/>
    <property type="evidence" value="ECO:0007669"/>
    <property type="project" value="TreeGrafter"/>
</dbReference>
<name>A0A388T8G8_TERA1</name>
<dbReference type="Pfam" id="PF01041">
    <property type="entry name" value="DegT_DnrJ_EryC1"/>
    <property type="match status" value="1"/>
</dbReference>
<comment type="similarity">
    <text evidence="3">Belongs to the DegT/DnrJ/EryC1 family.</text>
</comment>
<keyword evidence="2 3" id="KW-0663">Pyridoxal phosphate</keyword>
<dbReference type="AlphaFoldDB" id="A0A388T8G8"/>
<dbReference type="EMBL" id="BGZN01000001">
    <property type="protein sequence ID" value="GBR72491.1"/>
    <property type="molecule type" value="Genomic_DNA"/>
</dbReference>
<evidence type="ECO:0000256" key="3">
    <source>
        <dbReference type="RuleBase" id="RU004508"/>
    </source>
</evidence>
<dbReference type="InterPro" id="IPR015424">
    <property type="entry name" value="PyrdxlP-dep_Trfase"/>
</dbReference>
<feature type="active site" description="Proton acceptor" evidence="1">
    <location>
        <position position="185"/>
    </location>
</feature>
<dbReference type="GO" id="GO:0030170">
    <property type="term" value="F:pyridoxal phosphate binding"/>
    <property type="evidence" value="ECO:0007669"/>
    <property type="project" value="TreeGrafter"/>
</dbReference>
<keyword evidence="5" id="KW-1185">Reference proteome</keyword>
<dbReference type="InterPro" id="IPR015422">
    <property type="entry name" value="PyrdxlP-dep_Trfase_small"/>
</dbReference>
<protein>
    <submittedName>
        <fullName evidence="4">UDP-4-amino-4, 6-dideoxy-N-acetyl-beta-L-altrosamine transaminase</fullName>
    </submittedName>
</protein>
<dbReference type="CDD" id="cd00616">
    <property type="entry name" value="AHBA_syn"/>
    <property type="match status" value="1"/>
</dbReference>
<sequence length="383" mass="42589">MTRDKFLVFGSPRLEADDIQAVVKVLESGWLGTGPQVKQFEEDFKNYQGAPYAMALNSCTAGLHLSMVALDIQPGAEVITTPLTFCATANAVIHAGGRPVFVDINRATLNIDADKIAAAVTPRTRAVLPVHFAGRPCELDKIMAVAKQHNLKVVEDCAHAIETEYHGRHAGTFGDLGCFSFYVTKNVVTGEGGMVITNNEEYADKIKMYGLHGMSRDAWKRFSDAGFKHYQVLFPGFKYNMMDIQAALGIQQLKKVEKFYQRRLEIWNEYNARLKNLPLILPAPFAPDTKHALHLYTVLLDTDKTSLTRDELLNALVKENIGAGVHYTALHLHPYYRKTFGYRDGDFPNAEYAAERILSLPLSAKLTPEDVDDVVAALEKILG</sequence>
<accession>A0A388T8G8</accession>
<organism evidence="4 5">
    <name type="scientific">Termititenax aidoneus</name>
    <dbReference type="NCBI Taxonomy" id="2218524"/>
    <lineage>
        <taxon>Bacteria</taxon>
        <taxon>Bacillati</taxon>
        <taxon>Candidatus Margulisiibacteriota</taxon>
        <taxon>Candidatus Termititenacia</taxon>
        <taxon>Candidatus Termititenacales</taxon>
        <taxon>Candidatus Termititenacaceae</taxon>
        <taxon>Candidatus Termititenax</taxon>
    </lineage>
</organism>
<dbReference type="Proteomes" id="UP000269352">
    <property type="component" value="Unassembled WGS sequence"/>
</dbReference>
<reference evidence="4 5" key="1">
    <citation type="journal article" date="2019" name="ISME J.">
        <title>Genome analyses of uncultured TG2/ZB3 bacteria in 'Margulisbacteria' specifically attached to ectosymbiotic spirochetes of protists in the termite gut.</title>
        <authorList>
            <person name="Utami Y.D."/>
            <person name="Kuwahara H."/>
            <person name="Igai K."/>
            <person name="Murakami T."/>
            <person name="Sugaya K."/>
            <person name="Morikawa T."/>
            <person name="Nagura Y."/>
            <person name="Yuki M."/>
            <person name="Deevong P."/>
            <person name="Inoue T."/>
            <person name="Kihara K."/>
            <person name="Lo N."/>
            <person name="Yamada A."/>
            <person name="Ohkuma M."/>
            <person name="Hongoh Y."/>
        </authorList>
    </citation>
    <scope>NUCLEOTIDE SEQUENCE [LARGE SCALE GENOMIC DNA]</scope>
    <source>
        <strain evidence="4">NkOx7-01</strain>
    </source>
</reference>
<dbReference type="GO" id="GO:0000271">
    <property type="term" value="P:polysaccharide biosynthetic process"/>
    <property type="evidence" value="ECO:0007669"/>
    <property type="project" value="TreeGrafter"/>
</dbReference>
<dbReference type="PANTHER" id="PTHR30244:SF34">
    <property type="entry name" value="DTDP-4-AMINO-4,6-DIDEOXYGALACTOSE TRANSAMINASE"/>
    <property type="match status" value="1"/>
</dbReference>
<dbReference type="SUPFAM" id="SSF53383">
    <property type="entry name" value="PLP-dependent transferases"/>
    <property type="match status" value="1"/>
</dbReference>
<gene>
    <name evidence="4" type="primary">pseC</name>
    <name evidence="4" type="ORF">NO1_0012</name>
</gene>